<evidence type="ECO:0000256" key="1">
    <source>
        <dbReference type="ARBA" id="ARBA00023015"/>
    </source>
</evidence>
<protein>
    <submittedName>
        <fullName evidence="4">YafY family transcriptional regulator</fullName>
    </submittedName>
</protein>
<dbReference type="PROSITE" id="PS52050">
    <property type="entry name" value="WYL"/>
    <property type="match status" value="1"/>
</dbReference>
<reference evidence="4" key="2">
    <citation type="journal article" date="2021" name="PeerJ">
        <title>Extensive microbial diversity within the chicken gut microbiome revealed by metagenomics and culture.</title>
        <authorList>
            <person name="Gilroy R."/>
            <person name="Ravi A."/>
            <person name="Getino M."/>
            <person name="Pursley I."/>
            <person name="Horton D.L."/>
            <person name="Alikhan N.F."/>
            <person name="Baker D."/>
            <person name="Gharbi K."/>
            <person name="Hall N."/>
            <person name="Watson M."/>
            <person name="Adriaenssens E.M."/>
            <person name="Foster-Nyarko E."/>
            <person name="Jarju S."/>
            <person name="Secka A."/>
            <person name="Antonio M."/>
            <person name="Oren A."/>
            <person name="Chaudhuri R.R."/>
            <person name="La Ragione R."/>
            <person name="Hildebrand F."/>
            <person name="Pallen M.J."/>
        </authorList>
    </citation>
    <scope>NUCLEOTIDE SEQUENCE</scope>
    <source>
        <strain evidence="4">13766</strain>
    </source>
</reference>
<dbReference type="InterPro" id="IPR057727">
    <property type="entry name" value="WCX_dom"/>
</dbReference>
<dbReference type="Pfam" id="PF25583">
    <property type="entry name" value="WCX"/>
    <property type="match status" value="1"/>
</dbReference>
<dbReference type="Pfam" id="PF08279">
    <property type="entry name" value="HTH_11"/>
    <property type="match status" value="1"/>
</dbReference>
<proteinExistence type="predicted"/>
<dbReference type="SMART" id="SM00420">
    <property type="entry name" value="HTH_DEOR"/>
    <property type="match status" value="1"/>
</dbReference>
<keyword evidence="1" id="KW-0805">Transcription regulation</keyword>
<dbReference type="InterPro" id="IPR013196">
    <property type="entry name" value="HTH_11"/>
</dbReference>
<dbReference type="PANTHER" id="PTHR34580:SF1">
    <property type="entry name" value="PROTEIN PAFC"/>
    <property type="match status" value="1"/>
</dbReference>
<dbReference type="Proteomes" id="UP000824140">
    <property type="component" value="Unassembled WGS sequence"/>
</dbReference>
<reference evidence="4" key="1">
    <citation type="submission" date="2020-10" db="EMBL/GenBank/DDBJ databases">
        <authorList>
            <person name="Gilroy R."/>
        </authorList>
    </citation>
    <scope>NUCLEOTIDE SEQUENCE</scope>
    <source>
        <strain evidence="4">13766</strain>
    </source>
</reference>
<organism evidence="4 5">
    <name type="scientific">Candidatus Alectryocaccomicrobium excrementavium</name>
    <dbReference type="NCBI Taxonomy" id="2840668"/>
    <lineage>
        <taxon>Bacteria</taxon>
        <taxon>Bacillati</taxon>
        <taxon>Bacillota</taxon>
        <taxon>Clostridia</taxon>
        <taxon>Candidatus Alectryocaccomicrobium</taxon>
    </lineage>
</organism>
<dbReference type="InterPro" id="IPR036388">
    <property type="entry name" value="WH-like_DNA-bd_sf"/>
</dbReference>
<dbReference type="AlphaFoldDB" id="A0A9D1G1P3"/>
<sequence length="299" mass="33185">MSAGRLFAIVNYLLTHPRASAAELAGRFEVSTRTIYRDVEALSAAGVPVYAERGRGGGVRLMDGYAVGKALFTAEEQDRLLSALSLLSATAALPEKALLEKLSALFRRPAVDWIDVDFSRWGSEAAEHATFETIRRAILEKRLLRFDYIAADGKMAGRTICPAKLTFKHHAWYLQGFCLLRGAYRTFKIVRMRSVEALEERFAEALCPPPIAEMAGDGNRIWVTLRADPELETRLLEEFYGCEIEREPGGAFRVRAHLAGGDWLVHYLLSFGPHLSVLDPPGLREALARAAAQVLIANR</sequence>
<dbReference type="InterPro" id="IPR051534">
    <property type="entry name" value="CBASS_pafABC_assoc_protein"/>
</dbReference>
<dbReference type="GO" id="GO:0003700">
    <property type="term" value="F:DNA-binding transcription factor activity"/>
    <property type="evidence" value="ECO:0007669"/>
    <property type="project" value="InterPro"/>
</dbReference>
<dbReference type="InterPro" id="IPR036390">
    <property type="entry name" value="WH_DNA-bd_sf"/>
</dbReference>
<name>A0A9D1G1P3_9FIRM</name>
<dbReference type="Gene3D" id="1.10.10.10">
    <property type="entry name" value="Winged helix-like DNA-binding domain superfamily/Winged helix DNA-binding domain"/>
    <property type="match status" value="1"/>
</dbReference>
<dbReference type="InterPro" id="IPR028349">
    <property type="entry name" value="PafC-like"/>
</dbReference>
<evidence type="ECO:0000259" key="3">
    <source>
        <dbReference type="PROSITE" id="PS51000"/>
    </source>
</evidence>
<dbReference type="InterPro" id="IPR026881">
    <property type="entry name" value="WYL_dom"/>
</dbReference>
<dbReference type="PIRSF" id="PIRSF016838">
    <property type="entry name" value="PafC"/>
    <property type="match status" value="1"/>
</dbReference>
<dbReference type="PANTHER" id="PTHR34580">
    <property type="match status" value="1"/>
</dbReference>
<gene>
    <name evidence="4" type="ORF">IAA84_10235</name>
</gene>
<dbReference type="InterPro" id="IPR001034">
    <property type="entry name" value="DeoR_HTH"/>
</dbReference>
<dbReference type="Pfam" id="PF13280">
    <property type="entry name" value="WYL"/>
    <property type="match status" value="1"/>
</dbReference>
<feature type="domain" description="HTH deoR-type" evidence="3">
    <location>
        <begin position="2"/>
        <end position="60"/>
    </location>
</feature>
<evidence type="ECO:0000313" key="5">
    <source>
        <dbReference type="Proteomes" id="UP000824140"/>
    </source>
</evidence>
<dbReference type="EMBL" id="DVJN01000195">
    <property type="protein sequence ID" value="HIS93382.1"/>
    <property type="molecule type" value="Genomic_DNA"/>
</dbReference>
<keyword evidence="2" id="KW-0804">Transcription</keyword>
<dbReference type="PROSITE" id="PS51000">
    <property type="entry name" value="HTH_DEOR_2"/>
    <property type="match status" value="1"/>
</dbReference>
<accession>A0A9D1G1P3</accession>
<evidence type="ECO:0000256" key="2">
    <source>
        <dbReference type="ARBA" id="ARBA00023163"/>
    </source>
</evidence>
<dbReference type="SUPFAM" id="SSF46785">
    <property type="entry name" value="Winged helix' DNA-binding domain"/>
    <property type="match status" value="1"/>
</dbReference>
<evidence type="ECO:0000313" key="4">
    <source>
        <dbReference type="EMBL" id="HIS93382.1"/>
    </source>
</evidence>
<comment type="caution">
    <text evidence="4">The sequence shown here is derived from an EMBL/GenBank/DDBJ whole genome shotgun (WGS) entry which is preliminary data.</text>
</comment>